<reference evidence="6 7" key="1">
    <citation type="submission" date="2017-09" db="EMBL/GenBank/DDBJ databases">
        <title>Arcobacter canalis sp. nov., a new species isolated from a water canal contaminated with urban sewage.</title>
        <authorList>
            <person name="Perez-Cataluna A."/>
            <person name="Salas-Masso N."/>
            <person name="Figueras M.J."/>
        </authorList>
    </citation>
    <scope>NUCLEOTIDE SEQUENCE [LARGE SCALE GENOMIC DNA]</scope>
    <source>
        <strain evidence="6 7">F98-3</strain>
    </source>
</reference>
<feature type="domain" description="Type I restriction modification DNA specificity" evidence="4">
    <location>
        <begin position="3"/>
        <end position="173"/>
    </location>
</feature>
<dbReference type="REBASE" id="271539">
    <property type="entry name" value="S.Amo7696ORF1200P"/>
</dbReference>
<evidence type="ECO:0000313" key="7">
    <source>
        <dbReference type="Proteomes" id="UP000221222"/>
    </source>
</evidence>
<dbReference type="Gene3D" id="1.10.287.1120">
    <property type="entry name" value="Bipartite methylase S protein"/>
    <property type="match status" value="1"/>
</dbReference>
<dbReference type="InterPro" id="IPR052021">
    <property type="entry name" value="Type-I_RS_S_subunit"/>
</dbReference>
<name>A0A2G1DLN2_9BACT</name>
<evidence type="ECO:0000313" key="8">
    <source>
        <dbReference type="Proteomes" id="UP000262712"/>
    </source>
</evidence>
<dbReference type="GO" id="GO:0009307">
    <property type="term" value="P:DNA restriction-modification system"/>
    <property type="evidence" value="ECO:0007669"/>
    <property type="project" value="UniProtKB-KW"/>
</dbReference>
<protein>
    <submittedName>
        <fullName evidence="5">Type I restriction/modification system, specificity subunit</fullName>
    </submittedName>
</protein>
<evidence type="ECO:0000256" key="3">
    <source>
        <dbReference type="ARBA" id="ARBA00023125"/>
    </source>
</evidence>
<keyword evidence="2" id="KW-0680">Restriction system</keyword>
<dbReference type="Proteomes" id="UP000221222">
    <property type="component" value="Unassembled WGS sequence"/>
</dbReference>
<dbReference type="SUPFAM" id="SSF116734">
    <property type="entry name" value="DNA methylase specificity domain"/>
    <property type="match status" value="2"/>
</dbReference>
<evidence type="ECO:0000256" key="1">
    <source>
        <dbReference type="ARBA" id="ARBA00010923"/>
    </source>
</evidence>
<evidence type="ECO:0000256" key="2">
    <source>
        <dbReference type="ARBA" id="ARBA00022747"/>
    </source>
</evidence>
<evidence type="ECO:0000313" key="5">
    <source>
        <dbReference type="EMBL" id="AXX92183.1"/>
    </source>
</evidence>
<keyword evidence="3" id="KW-0238">DNA-binding</keyword>
<dbReference type="EMBL" id="NXFY01000001">
    <property type="protein sequence ID" value="PHO19412.1"/>
    <property type="molecule type" value="Genomic_DNA"/>
</dbReference>
<organism evidence="6 7">
    <name type="scientific">Malaciobacter molluscorum LMG 25693</name>
    <dbReference type="NCBI Taxonomy" id="870501"/>
    <lineage>
        <taxon>Bacteria</taxon>
        <taxon>Pseudomonadati</taxon>
        <taxon>Campylobacterota</taxon>
        <taxon>Epsilonproteobacteria</taxon>
        <taxon>Campylobacterales</taxon>
        <taxon>Arcobacteraceae</taxon>
        <taxon>Malaciobacter</taxon>
    </lineage>
</organism>
<dbReference type="RefSeq" id="WP_099341228.1">
    <property type="nucleotide sequence ID" value="NZ_CP032098.1"/>
</dbReference>
<dbReference type="PANTHER" id="PTHR30408">
    <property type="entry name" value="TYPE-1 RESTRICTION ENZYME ECOKI SPECIFICITY PROTEIN"/>
    <property type="match status" value="1"/>
</dbReference>
<evidence type="ECO:0000259" key="4">
    <source>
        <dbReference type="Pfam" id="PF01420"/>
    </source>
</evidence>
<dbReference type="GO" id="GO:0003677">
    <property type="term" value="F:DNA binding"/>
    <property type="evidence" value="ECO:0007669"/>
    <property type="project" value="UniProtKB-KW"/>
</dbReference>
<dbReference type="EMBL" id="CP032098">
    <property type="protein sequence ID" value="AXX92183.1"/>
    <property type="molecule type" value="Genomic_DNA"/>
</dbReference>
<keyword evidence="7" id="KW-1185">Reference proteome</keyword>
<dbReference type="AlphaFoldDB" id="A0A2G1DLN2"/>
<dbReference type="InterPro" id="IPR000055">
    <property type="entry name" value="Restrct_endonuc_typeI_TRD"/>
</dbReference>
<dbReference type="Proteomes" id="UP000262712">
    <property type="component" value="Chromosome"/>
</dbReference>
<dbReference type="InterPro" id="IPR044946">
    <property type="entry name" value="Restrct_endonuc_typeI_TRD_sf"/>
</dbReference>
<accession>A0A2G1DLN2</accession>
<sequence length="382" mass="44407">MAWEEVKFGELLTLKQGFALNSKSKHYLSDEENGIPLLKISDLFNNTETLFVKKEIPKQFLVFEDEIIYSRTGQVGYAFMGKKGVIYNNCFKVIPNEEKINKKFLYKILNTEIIRNYAQTLATGTAQLDLNHDAFKSIKINLPPLETQQKIVNLISNYDDLIENNSKRIKLLENMAEELYKEWFVRLRFPNYKNTKIENGIPQGWERVTVDSLLKQLKGTAKIKTSEMLTKGRFPVIDQSKDFIAGYTNEKDINYFGGIPFIVFGDHTRVLKLINFSFAKGADGVQLLVSNNERMPQLLFYHNLLNVDLSNFYYSRHFKFLKKEKVLLPTKKIASEFNSFTENLYKEIDLLRGKNQNLKQTRDLLLPRLLSGKLDIEKLDIK</sequence>
<dbReference type="PANTHER" id="PTHR30408:SF13">
    <property type="entry name" value="TYPE I RESTRICTION ENZYME HINDI SPECIFICITY SUBUNIT"/>
    <property type="match status" value="1"/>
</dbReference>
<evidence type="ECO:0000313" key="6">
    <source>
        <dbReference type="EMBL" id="PHO19412.1"/>
    </source>
</evidence>
<comment type="similarity">
    <text evidence="1">Belongs to the type-I restriction system S methylase family.</text>
</comment>
<dbReference type="Gene3D" id="3.90.220.20">
    <property type="entry name" value="DNA methylase specificity domains"/>
    <property type="match status" value="2"/>
</dbReference>
<gene>
    <name evidence="5" type="primary">hsdS</name>
    <name evidence="5" type="ORF">AMOL_1201</name>
    <name evidence="6" type="ORF">CPU12_01130</name>
</gene>
<reference evidence="5 8" key="2">
    <citation type="submission" date="2018-08" db="EMBL/GenBank/DDBJ databases">
        <title>Complete genome of the Arcobacter molluscorum type strain LMG 25693.</title>
        <authorList>
            <person name="Miller W.G."/>
            <person name="Yee E."/>
            <person name="Bono J.L."/>
        </authorList>
    </citation>
    <scope>NUCLEOTIDE SEQUENCE [LARGE SCALE GENOMIC DNA]</scope>
    <source>
        <strain evidence="5 8">CECT 7696</strain>
    </source>
</reference>
<dbReference type="KEGG" id="amol:AMOL_1201"/>
<dbReference type="Pfam" id="PF01420">
    <property type="entry name" value="Methylase_S"/>
    <property type="match status" value="1"/>
</dbReference>
<proteinExistence type="inferred from homology"/>